<dbReference type="AlphaFoldDB" id="A0AAV4JEF8"/>
<evidence type="ECO:0000256" key="1">
    <source>
        <dbReference type="SAM" id="MobiDB-lite"/>
    </source>
</evidence>
<keyword evidence="3" id="KW-1185">Reference proteome</keyword>
<protein>
    <submittedName>
        <fullName evidence="2">Zinc-binding alcohol dehydrogenase domain-containing protein 2</fullName>
    </submittedName>
</protein>
<sequence>MLLDMCKTTELIILNGRCGEDKYLGATTCNNSSVIDYALVNYGCLDNFHINFKVHEFSHLLSDVHNQISISLSPIINISHLSPSKYPELSDQSPGARETVTNKSKPITPNSSHFTPDRFSYAFNRAQMESPSLNTDEAQNKFTDITNNRPRPWAHDPNTAK</sequence>
<proteinExistence type="predicted"/>
<feature type="compositionally biased region" description="Polar residues" evidence="1">
    <location>
        <begin position="99"/>
        <end position="114"/>
    </location>
</feature>
<feature type="region of interest" description="Disordered" evidence="1">
    <location>
        <begin position="129"/>
        <end position="161"/>
    </location>
</feature>
<reference evidence="2 3" key="1">
    <citation type="journal article" date="2021" name="Elife">
        <title>Chloroplast acquisition without the gene transfer in kleptoplastic sea slugs, Plakobranchus ocellatus.</title>
        <authorList>
            <person name="Maeda T."/>
            <person name="Takahashi S."/>
            <person name="Yoshida T."/>
            <person name="Shimamura S."/>
            <person name="Takaki Y."/>
            <person name="Nagai Y."/>
            <person name="Toyoda A."/>
            <person name="Suzuki Y."/>
            <person name="Arimoto A."/>
            <person name="Ishii H."/>
            <person name="Satoh N."/>
            <person name="Nishiyama T."/>
            <person name="Hasebe M."/>
            <person name="Maruyama T."/>
            <person name="Minagawa J."/>
            <person name="Obokata J."/>
            <person name="Shigenobu S."/>
        </authorList>
    </citation>
    <scope>NUCLEOTIDE SEQUENCE [LARGE SCALE GENOMIC DNA]</scope>
</reference>
<gene>
    <name evidence="2" type="ORF">ElyMa_006906100</name>
</gene>
<evidence type="ECO:0000313" key="3">
    <source>
        <dbReference type="Proteomes" id="UP000762676"/>
    </source>
</evidence>
<feature type="compositionally biased region" description="Polar residues" evidence="1">
    <location>
        <begin position="129"/>
        <end position="149"/>
    </location>
</feature>
<dbReference type="Proteomes" id="UP000762676">
    <property type="component" value="Unassembled WGS sequence"/>
</dbReference>
<organism evidence="2 3">
    <name type="scientific">Elysia marginata</name>
    <dbReference type="NCBI Taxonomy" id="1093978"/>
    <lineage>
        <taxon>Eukaryota</taxon>
        <taxon>Metazoa</taxon>
        <taxon>Spiralia</taxon>
        <taxon>Lophotrochozoa</taxon>
        <taxon>Mollusca</taxon>
        <taxon>Gastropoda</taxon>
        <taxon>Heterobranchia</taxon>
        <taxon>Euthyneura</taxon>
        <taxon>Panpulmonata</taxon>
        <taxon>Sacoglossa</taxon>
        <taxon>Placobranchoidea</taxon>
        <taxon>Plakobranchidae</taxon>
        <taxon>Elysia</taxon>
    </lineage>
</organism>
<feature type="non-terminal residue" evidence="2">
    <location>
        <position position="161"/>
    </location>
</feature>
<name>A0AAV4JEF8_9GAST</name>
<comment type="caution">
    <text evidence="2">The sequence shown here is derived from an EMBL/GenBank/DDBJ whole genome shotgun (WGS) entry which is preliminary data.</text>
</comment>
<evidence type="ECO:0000313" key="2">
    <source>
        <dbReference type="EMBL" id="GFS20731.1"/>
    </source>
</evidence>
<accession>A0AAV4JEF8</accession>
<dbReference type="EMBL" id="BMAT01013817">
    <property type="protein sequence ID" value="GFS20731.1"/>
    <property type="molecule type" value="Genomic_DNA"/>
</dbReference>
<feature type="region of interest" description="Disordered" evidence="1">
    <location>
        <begin position="85"/>
        <end position="117"/>
    </location>
</feature>